<dbReference type="Gene3D" id="3.40.50.720">
    <property type="entry name" value="NAD(P)-binding Rossmann-like Domain"/>
    <property type="match status" value="2"/>
</dbReference>
<reference evidence="6 7" key="1">
    <citation type="journal article" date="2016" name="Mol. Biol. Evol.">
        <title>Comparative Genomics of Early-Diverging Mushroom-Forming Fungi Provides Insights into the Origins of Lignocellulose Decay Capabilities.</title>
        <authorList>
            <person name="Nagy L.G."/>
            <person name="Riley R."/>
            <person name="Tritt A."/>
            <person name="Adam C."/>
            <person name="Daum C."/>
            <person name="Floudas D."/>
            <person name="Sun H."/>
            <person name="Yadav J.S."/>
            <person name="Pangilinan J."/>
            <person name="Larsson K.H."/>
            <person name="Matsuura K."/>
            <person name="Barry K."/>
            <person name="Labutti K."/>
            <person name="Kuo R."/>
            <person name="Ohm R.A."/>
            <person name="Bhattacharya S.S."/>
            <person name="Shirouzu T."/>
            <person name="Yoshinaga Y."/>
            <person name="Martin F.M."/>
            <person name="Grigoriev I.V."/>
            <person name="Hibbett D.S."/>
        </authorList>
    </citation>
    <scope>NUCLEOTIDE SEQUENCE [LARGE SCALE GENOMIC DNA]</scope>
    <source>
        <strain evidence="6 7">L-15889</strain>
    </source>
</reference>
<dbReference type="Pfam" id="PF02826">
    <property type="entry name" value="2-Hacid_dh_C"/>
    <property type="match status" value="1"/>
</dbReference>
<evidence type="ECO:0000256" key="2">
    <source>
        <dbReference type="ARBA" id="ARBA00023002"/>
    </source>
</evidence>
<dbReference type="PANTHER" id="PTHR10996:SF257">
    <property type="entry name" value="GLYOXYLATE REDUCTASE 1"/>
    <property type="match status" value="1"/>
</dbReference>
<dbReference type="EMBL" id="KV429056">
    <property type="protein sequence ID" value="KZT69692.1"/>
    <property type="molecule type" value="Genomic_DNA"/>
</dbReference>
<dbReference type="Pfam" id="PF00389">
    <property type="entry name" value="2-Hacid_dh"/>
    <property type="match status" value="1"/>
</dbReference>
<dbReference type="SUPFAM" id="SSF51735">
    <property type="entry name" value="NAD(P)-binding Rossmann-fold domains"/>
    <property type="match status" value="1"/>
</dbReference>
<comment type="similarity">
    <text evidence="1 3">Belongs to the D-isomer specific 2-hydroxyacid dehydrogenase family.</text>
</comment>
<evidence type="ECO:0000259" key="5">
    <source>
        <dbReference type="Pfam" id="PF02826"/>
    </source>
</evidence>
<feature type="domain" description="D-isomer specific 2-hydroxyacid dehydrogenase catalytic" evidence="4">
    <location>
        <begin position="23"/>
        <end position="331"/>
    </location>
</feature>
<dbReference type="GO" id="GO:0016618">
    <property type="term" value="F:hydroxypyruvate reductase [NAD(P)H] activity"/>
    <property type="evidence" value="ECO:0007669"/>
    <property type="project" value="TreeGrafter"/>
</dbReference>
<keyword evidence="2 3" id="KW-0560">Oxidoreductase</keyword>
<dbReference type="Proteomes" id="UP000076727">
    <property type="component" value="Unassembled WGS sequence"/>
</dbReference>
<dbReference type="InterPro" id="IPR050223">
    <property type="entry name" value="D-isomer_2-hydroxyacid_DH"/>
</dbReference>
<dbReference type="STRING" id="1314783.A0A165QMY4"/>
<feature type="domain" description="D-isomer specific 2-hydroxyacid dehydrogenase NAD-binding" evidence="5">
    <location>
        <begin position="131"/>
        <end position="307"/>
    </location>
</feature>
<dbReference type="InterPro" id="IPR006140">
    <property type="entry name" value="D-isomer_DH_NAD-bd"/>
</dbReference>
<accession>A0A165QMY4</accession>
<dbReference type="PROSITE" id="PS00670">
    <property type="entry name" value="D_2_HYDROXYACID_DH_2"/>
    <property type="match status" value="1"/>
</dbReference>
<evidence type="ECO:0000313" key="7">
    <source>
        <dbReference type="Proteomes" id="UP000076727"/>
    </source>
</evidence>
<dbReference type="PROSITE" id="PS00065">
    <property type="entry name" value="D_2_HYDROXYACID_DH_1"/>
    <property type="match status" value="1"/>
</dbReference>
<keyword evidence="7" id="KW-1185">Reference proteome</keyword>
<dbReference type="OrthoDB" id="9991913at2759"/>
<dbReference type="InterPro" id="IPR036291">
    <property type="entry name" value="NAD(P)-bd_dom_sf"/>
</dbReference>
<dbReference type="InterPro" id="IPR029752">
    <property type="entry name" value="D-isomer_DH_CS1"/>
</dbReference>
<evidence type="ECO:0008006" key="8">
    <source>
        <dbReference type="Google" id="ProtNLM"/>
    </source>
</evidence>
<dbReference type="CDD" id="cd12168">
    <property type="entry name" value="Mand_dh_like"/>
    <property type="match status" value="1"/>
</dbReference>
<dbReference type="SUPFAM" id="SSF52283">
    <property type="entry name" value="Formate/glycerate dehydrogenase catalytic domain-like"/>
    <property type="match status" value="1"/>
</dbReference>
<evidence type="ECO:0000256" key="1">
    <source>
        <dbReference type="ARBA" id="ARBA00005854"/>
    </source>
</evidence>
<evidence type="ECO:0000256" key="3">
    <source>
        <dbReference type="RuleBase" id="RU003719"/>
    </source>
</evidence>
<proteinExistence type="inferred from homology"/>
<sequence>MVLNTIPVKTDSAVPRVVICGHLGFAQAECEALFKGVADVEVMHSLSSADLIEGMQPGGKYEGAVGLLRHWNGFDRFGRPLIEALPQSVKFVSSLGAGYDMIDIGACKEKGIVVANTPGVGNDATAVTALYLIISALRRFSVAERQLRAGLFEASRVTQGRCDPTVRTLAILGLGGIGLRLAELVHAFPMRVVYHNRRPFAGAPAWCEYYGPDRLDEMLAMADVLSVHVPLRKETEGLVDEAMLRKLKKGAILINTARGKVVDEAAMIRALEDGHLSGVGLDVFPDEPVVNPRLLELPNATLLPHLGSISSDAQKLMEVRGLTNLRDLLLGLHVVDVVPECR</sequence>
<dbReference type="GO" id="GO:0005829">
    <property type="term" value="C:cytosol"/>
    <property type="evidence" value="ECO:0007669"/>
    <property type="project" value="TreeGrafter"/>
</dbReference>
<dbReference type="GO" id="GO:0051287">
    <property type="term" value="F:NAD binding"/>
    <property type="evidence" value="ECO:0007669"/>
    <property type="project" value="InterPro"/>
</dbReference>
<evidence type="ECO:0000313" key="6">
    <source>
        <dbReference type="EMBL" id="KZT69692.1"/>
    </source>
</evidence>
<dbReference type="InterPro" id="IPR006139">
    <property type="entry name" value="D-isomer_2_OHA_DH_cat_dom"/>
</dbReference>
<dbReference type="AlphaFoldDB" id="A0A165QMY4"/>
<dbReference type="PANTHER" id="PTHR10996">
    <property type="entry name" value="2-HYDROXYACID DEHYDROGENASE-RELATED"/>
    <property type="match status" value="1"/>
</dbReference>
<gene>
    <name evidence="6" type="ORF">DAEQUDRAFT_765275</name>
</gene>
<dbReference type="PROSITE" id="PS00671">
    <property type="entry name" value="D_2_HYDROXYACID_DH_3"/>
    <property type="match status" value="1"/>
</dbReference>
<evidence type="ECO:0000259" key="4">
    <source>
        <dbReference type="Pfam" id="PF00389"/>
    </source>
</evidence>
<dbReference type="InterPro" id="IPR029753">
    <property type="entry name" value="D-isomer_DH_CS"/>
</dbReference>
<organism evidence="6 7">
    <name type="scientific">Daedalea quercina L-15889</name>
    <dbReference type="NCBI Taxonomy" id="1314783"/>
    <lineage>
        <taxon>Eukaryota</taxon>
        <taxon>Fungi</taxon>
        <taxon>Dikarya</taxon>
        <taxon>Basidiomycota</taxon>
        <taxon>Agaricomycotina</taxon>
        <taxon>Agaricomycetes</taxon>
        <taxon>Polyporales</taxon>
        <taxon>Fomitopsis</taxon>
    </lineage>
</organism>
<name>A0A165QMY4_9APHY</name>
<dbReference type="GO" id="GO:0030267">
    <property type="term" value="F:glyoxylate reductase (NADPH) activity"/>
    <property type="evidence" value="ECO:0007669"/>
    <property type="project" value="TreeGrafter"/>
</dbReference>
<protein>
    <recommendedName>
        <fullName evidence="8">2-hydroxyacid dehydrogenase</fullName>
    </recommendedName>
</protein>